<feature type="chain" id="PRO_5046282300" evidence="1">
    <location>
        <begin position="29"/>
        <end position="278"/>
    </location>
</feature>
<dbReference type="Proteomes" id="UP001597151">
    <property type="component" value="Unassembled WGS sequence"/>
</dbReference>
<dbReference type="Pfam" id="PF11412">
    <property type="entry name" value="DsbD_N"/>
    <property type="match status" value="1"/>
</dbReference>
<evidence type="ECO:0000259" key="2">
    <source>
        <dbReference type="Pfam" id="PF11412"/>
    </source>
</evidence>
<feature type="domain" description="Thiol:disulfide interchange protein DsbD N-terminal" evidence="2">
    <location>
        <begin position="48"/>
        <end position="152"/>
    </location>
</feature>
<proteinExistence type="predicted"/>
<protein>
    <submittedName>
        <fullName evidence="3">Protein-disulfide reductase DsbD domain-containing protein</fullName>
    </submittedName>
</protein>
<dbReference type="EMBL" id="JBHTKR010000005">
    <property type="protein sequence ID" value="MFD1195665.1"/>
    <property type="molecule type" value="Genomic_DNA"/>
</dbReference>
<feature type="signal peptide" evidence="1">
    <location>
        <begin position="1"/>
        <end position="28"/>
    </location>
</feature>
<name>A0ABW3TIS1_9RHOB</name>
<accession>A0ABW3TIS1</accession>
<comment type="caution">
    <text evidence="3">The sequence shown here is derived from an EMBL/GenBank/DDBJ whole genome shotgun (WGS) entry which is preliminary data.</text>
</comment>
<dbReference type="RefSeq" id="WP_380792742.1">
    <property type="nucleotide sequence ID" value="NZ_JBHTKR010000005.1"/>
</dbReference>
<evidence type="ECO:0000256" key="1">
    <source>
        <dbReference type="SAM" id="SignalP"/>
    </source>
</evidence>
<dbReference type="InterPro" id="IPR028250">
    <property type="entry name" value="DsbDN"/>
</dbReference>
<reference evidence="4" key="1">
    <citation type="journal article" date="2019" name="Int. J. Syst. Evol. Microbiol.">
        <title>The Global Catalogue of Microorganisms (GCM) 10K type strain sequencing project: providing services to taxonomists for standard genome sequencing and annotation.</title>
        <authorList>
            <consortium name="The Broad Institute Genomics Platform"/>
            <consortium name="The Broad Institute Genome Sequencing Center for Infectious Disease"/>
            <person name="Wu L."/>
            <person name="Ma J."/>
        </authorList>
    </citation>
    <scope>NUCLEOTIDE SEQUENCE [LARGE SCALE GENOMIC DNA]</scope>
    <source>
        <strain evidence="4">CCUG 55328</strain>
    </source>
</reference>
<evidence type="ECO:0000313" key="3">
    <source>
        <dbReference type="EMBL" id="MFD1195665.1"/>
    </source>
</evidence>
<evidence type="ECO:0000313" key="4">
    <source>
        <dbReference type="Proteomes" id="UP001597151"/>
    </source>
</evidence>
<organism evidence="3 4">
    <name type="scientific">Seohaeicola saemankumensis</name>
    <dbReference type="NCBI Taxonomy" id="481181"/>
    <lineage>
        <taxon>Bacteria</taxon>
        <taxon>Pseudomonadati</taxon>
        <taxon>Pseudomonadota</taxon>
        <taxon>Alphaproteobacteria</taxon>
        <taxon>Rhodobacterales</taxon>
        <taxon>Roseobacteraceae</taxon>
        <taxon>Seohaeicola</taxon>
    </lineage>
</organism>
<sequence length="278" mass="29088">MIHLLPPLALRLALAFLLAAGLSMPATAGSDSPGDMVRIQVLPGWVTSDGHHIAALHLALAPGWKTYWRAPGDAGIPPAMDFHSAHNLASVSPIWPTPAVFTQNGMQTVGYADELVLPLMVVPQDATQPARLSGRIQIGICNTICVPVDFDLALDLPARGSDAQQAMIRAALADQPITAAQADVGKVTCALSPISDGLRLSVEIDMPSAGGTETVLVETSDPLVWVAETESARQGRTLSAVTELVHVSGQAFALDRSGLRMTVLGAERAVDIQGCTAN</sequence>
<keyword evidence="1" id="KW-0732">Signal</keyword>
<keyword evidence="4" id="KW-1185">Reference proteome</keyword>
<gene>
    <name evidence="3" type="ORF">ACFQ3C_13405</name>
</gene>